<keyword evidence="1" id="KW-0812">Transmembrane</keyword>
<organism evidence="2">
    <name type="scientific">viral metagenome</name>
    <dbReference type="NCBI Taxonomy" id="1070528"/>
    <lineage>
        <taxon>unclassified sequences</taxon>
        <taxon>metagenomes</taxon>
        <taxon>organismal metagenomes</taxon>
    </lineage>
</organism>
<keyword evidence="1" id="KW-0472">Membrane</keyword>
<feature type="transmembrane region" description="Helical" evidence="1">
    <location>
        <begin position="150"/>
        <end position="168"/>
    </location>
</feature>
<keyword evidence="1" id="KW-1133">Transmembrane helix</keyword>
<dbReference type="SUPFAM" id="SSF49899">
    <property type="entry name" value="Concanavalin A-like lectins/glucanases"/>
    <property type="match status" value="1"/>
</dbReference>
<feature type="transmembrane region" description="Helical" evidence="1">
    <location>
        <begin position="28"/>
        <end position="45"/>
    </location>
</feature>
<feature type="transmembrane region" description="Helical" evidence="1">
    <location>
        <begin position="86"/>
        <end position="105"/>
    </location>
</feature>
<feature type="transmembrane region" description="Helical" evidence="1">
    <location>
        <begin position="57"/>
        <end position="74"/>
    </location>
</feature>
<proteinExistence type="predicted"/>
<reference evidence="2" key="1">
    <citation type="journal article" date="2020" name="Nature">
        <title>Giant virus diversity and host interactions through global metagenomics.</title>
        <authorList>
            <person name="Schulz F."/>
            <person name="Roux S."/>
            <person name="Paez-Espino D."/>
            <person name="Jungbluth S."/>
            <person name="Walsh D.A."/>
            <person name="Denef V.J."/>
            <person name="McMahon K.D."/>
            <person name="Konstantinidis K.T."/>
            <person name="Eloe-Fadrosh E.A."/>
            <person name="Kyrpides N.C."/>
            <person name="Woyke T."/>
        </authorList>
    </citation>
    <scope>NUCLEOTIDE SEQUENCE</scope>
    <source>
        <strain evidence="2">GVMAG-M-3300023179-59</strain>
    </source>
</reference>
<evidence type="ECO:0000313" key="2">
    <source>
        <dbReference type="EMBL" id="QHT74335.1"/>
    </source>
</evidence>
<feature type="transmembrane region" description="Helical" evidence="1">
    <location>
        <begin position="117"/>
        <end position="138"/>
    </location>
</feature>
<dbReference type="Gene3D" id="2.60.120.200">
    <property type="match status" value="1"/>
</dbReference>
<accession>A0A6C0H2G4</accession>
<protein>
    <submittedName>
        <fullName evidence="2">Uncharacterized protein</fullName>
    </submittedName>
</protein>
<sequence>MTNILNEVIRPIYDNIRRYISNDYVKKSLWAFLIIIPSYAVYQLSNERETLSNTRTLMYIFSIGIPFYIMAYVLMDGIFQGGNYSALFTGLFVVLFIAGVAYLSVKLSARSMSTVYIIMNIIISVSIIIGLAMIFLMFKQQLKSLTGMPGLIVGLIFYIPCFCIDFFNYLSGEFISTPKLIYYLFLAEIVLIVAYVYLPDLFKKIINSSGKQLLEGTVFLDTEKVIATADMLVSTPNDIFNKNKPTFDKNYAISMWVYLDNQAKNYNAYSKETVLFDYGNGKPKITYVNNVDDKNQKDKLNVYFTDISNRKSYYEITISKQKWNQIVFNYSSQRADLFINGTLERTFEFTDNLPTYKPSDKIVVGSNNGLDGAICNVKFYSHALTKFEIANTYNLLRNKNPPVNI</sequence>
<dbReference type="EMBL" id="MN739849">
    <property type="protein sequence ID" value="QHT74335.1"/>
    <property type="molecule type" value="Genomic_DNA"/>
</dbReference>
<evidence type="ECO:0000256" key="1">
    <source>
        <dbReference type="SAM" id="Phobius"/>
    </source>
</evidence>
<name>A0A6C0H2G4_9ZZZZ</name>
<feature type="transmembrane region" description="Helical" evidence="1">
    <location>
        <begin position="180"/>
        <end position="198"/>
    </location>
</feature>
<dbReference type="Pfam" id="PF13385">
    <property type="entry name" value="Laminin_G_3"/>
    <property type="match status" value="1"/>
</dbReference>
<dbReference type="InterPro" id="IPR013320">
    <property type="entry name" value="ConA-like_dom_sf"/>
</dbReference>
<dbReference type="AlphaFoldDB" id="A0A6C0H2G4"/>